<accession>A0AAD8LQR5</accession>
<dbReference type="AlphaFoldDB" id="A0AAD8LQR5"/>
<evidence type="ECO:0000313" key="2">
    <source>
        <dbReference type="Proteomes" id="UP001230051"/>
    </source>
</evidence>
<gene>
    <name evidence="1" type="ORF">AOXY_G6025</name>
</gene>
<name>A0AAD8LQR5_ACIOX</name>
<comment type="caution">
    <text evidence="1">The sequence shown here is derived from an EMBL/GenBank/DDBJ whole genome shotgun (WGS) entry which is preliminary data.</text>
</comment>
<evidence type="ECO:0000313" key="1">
    <source>
        <dbReference type="EMBL" id="KAK1171269.1"/>
    </source>
</evidence>
<dbReference type="Proteomes" id="UP001230051">
    <property type="component" value="Unassembled WGS sequence"/>
</dbReference>
<keyword evidence="2" id="KW-1185">Reference proteome</keyword>
<sequence>MQNTVSFFNKADLQSDCYCHLAMQRSDLVSLQMTSLEVSSFKLVPVYSKRDIQGVLKLEPVTFFGAVQS</sequence>
<proteinExistence type="predicted"/>
<organism evidence="1 2">
    <name type="scientific">Acipenser oxyrinchus oxyrinchus</name>
    <dbReference type="NCBI Taxonomy" id="40147"/>
    <lineage>
        <taxon>Eukaryota</taxon>
        <taxon>Metazoa</taxon>
        <taxon>Chordata</taxon>
        <taxon>Craniata</taxon>
        <taxon>Vertebrata</taxon>
        <taxon>Euteleostomi</taxon>
        <taxon>Actinopterygii</taxon>
        <taxon>Chondrostei</taxon>
        <taxon>Acipenseriformes</taxon>
        <taxon>Acipenseridae</taxon>
        <taxon>Acipenser</taxon>
    </lineage>
</organism>
<dbReference type="EMBL" id="JAGXEW010000005">
    <property type="protein sequence ID" value="KAK1171269.1"/>
    <property type="molecule type" value="Genomic_DNA"/>
</dbReference>
<protein>
    <submittedName>
        <fullName evidence="1">Uncharacterized protein</fullName>
    </submittedName>
</protein>
<reference evidence="1" key="1">
    <citation type="submission" date="2022-02" db="EMBL/GenBank/DDBJ databases">
        <title>Atlantic sturgeon de novo genome assembly.</title>
        <authorList>
            <person name="Stock M."/>
            <person name="Klopp C."/>
            <person name="Guiguen Y."/>
            <person name="Cabau C."/>
            <person name="Parinello H."/>
            <person name="Santidrian Yebra-Pimentel E."/>
            <person name="Kuhl H."/>
            <person name="Dirks R.P."/>
            <person name="Guessner J."/>
            <person name="Wuertz S."/>
            <person name="Du K."/>
            <person name="Schartl M."/>
        </authorList>
    </citation>
    <scope>NUCLEOTIDE SEQUENCE</scope>
    <source>
        <strain evidence="1">STURGEONOMICS-FGT-2020</strain>
        <tissue evidence="1">Whole blood</tissue>
    </source>
</reference>